<dbReference type="RefSeq" id="WP_189503666.1">
    <property type="nucleotide sequence ID" value="NZ_BMZQ01000002.1"/>
</dbReference>
<reference evidence="2" key="1">
    <citation type="journal article" date="2014" name="Int. J. Syst. Evol. Microbiol.">
        <title>Complete genome sequence of Corynebacterium casei LMG S-19264T (=DSM 44701T), isolated from a smear-ripened cheese.</title>
        <authorList>
            <consortium name="US DOE Joint Genome Institute (JGI-PGF)"/>
            <person name="Walter F."/>
            <person name="Albersmeier A."/>
            <person name="Kalinowski J."/>
            <person name="Ruckert C."/>
        </authorList>
    </citation>
    <scope>NUCLEOTIDE SEQUENCE</scope>
    <source>
        <strain evidence="2">KCTC 42249</strain>
    </source>
</reference>
<comment type="caution">
    <text evidence="2">The sequence shown here is derived from an EMBL/GenBank/DDBJ whole genome shotgun (WGS) entry which is preliminary data.</text>
</comment>
<reference evidence="2" key="2">
    <citation type="submission" date="2020-09" db="EMBL/GenBank/DDBJ databases">
        <authorList>
            <person name="Sun Q."/>
            <person name="Kim S."/>
        </authorList>
    </citation>
    <scope>NUCLEOTIDE SEQUENCE</scope>
    <source>
        <strain evidence="2">KCTC 42249</strain>
    </source>
</reference>
<keyword evidence="1" id="KW-0812">Transmembrane</keyword>
<evidence type="ECO:0000313" key="3">
    <source>
        <dbReference type="Proteomes" id="UP000630142"/>
    </source>
</evidence>
<organism evidence="2 3">
    <name type="scientific">Tianweitania populi</name>
    <dbReference type="NCBI Taxonomy" id="1607949"/>
    <lineage>
        <taxon>Bacteria</taxon>
        <taxon>Pseudomonadati</taxon>
        <taxon>Pseudomonadota</taxon>
        <taxon>Alphaproteobacteria</taxon>
        <taxon>Hyphomicrobiales</taxon>
        <taxon>Phyllobacteriaceae</taxon>
        <taxon>Tianweitania</taxon>
    </lineage>
</organism>
<keyword evidence="1" id="KW-1133">Transmembrane helix</keyword>
<keyword evidence="3" id="KW-1185">Reference proteome</keyword>
<evidence type="ECO:0000256" key="1">
    <source>
        <dbReference type="SAM" id="Phobius"/>
    </source>
</evidence>
<protein>
    <submittedName>
        <fullName evidence="2">Uncharacterized protein</fullName>
    </submittedName>
</protein>
<dbReference type="Proteomes" id="UP000630142">
    <property type="component" value="Unassembled WGS sequence"/>
</dbReference>
<name>A0A8J3GK07_9HYPH</name>
<sequence>MAAERDIPKIREDGLQLEEHRTFQERFWKVERIAWVFYGLIVVASLVGLTGSGGMLAAASQQQGDSQIDYPRVSRWQTSDMITLRLAPGGAERRITFSDSFFEQFQLEAVQPQTTDVIGQGGKQTLVIKAEDKQPILVQLHLRPIHPGIADYAIAIDNAAPSALTTVILP</sequence>
<gene>
    <name evidence="2" type="ORF">GCM10016234_21290</name>
</gene>
<accession>A0A8J3GK07</accession>
<dbReference type="EMBL" id="BMZQ01000002">
    <property type="protein sequence ID" value="GHD15051.1"/>
    <property type="molecule type" value="Genomic_DNA"/>
</dbReference>
<proteinExistence type="predicted"/>
<dbReference type="AlphaFoldDB" id="A0A8J3GK07"/>
<feature type="transmembrane region" description="Helical" evidence="1">
    <location>
        <begin position="35"/>
        <end position="59"/>
    </location>
</feature>
<evidence type="ECO:0000313" key="2">
    <source>
        <dbReference type="EMBL" id="GHD15051.1"/>
    </source>
</evidence>
<keyword evidence="1" id="KW-0472">Membrane</keyword>